<evidence type="ECO:0000256" key="4">
    <source>
        <dbReference type="ARBA" id="ARBA00023139"/>
    </source>
</evidence>
<feature type="chain" id="PRO_5039235511" description="Lipoprotein" evidence="9">
    <location>
        <begin position="19"/>
        <end position="295"/>
    </location>
</feature>
<dbReference type="GO" id="GO:0016020">
    <property type="term" value="C:membrane"/>
    <property type="evidence" value="ECO:0007669"/>
    <property type="project" value="UniProtKB-SubCell"/>
</dbReference>
<dbReference type="PROSITE" id="PS51257">
    <property type="entry name" value="PROKAR_LIPOPROTEIN"/>
    <property type="match status" value="1"/>
</dbReference>
<feature type="region of interest" description="Disordered" evidence="8">
    <location>
        <begin position="24"/>
        <end position="46"/>
    </location>
</feature>
<proteinExistence type="inferred from homology"/>
<evidence type="ECO:0000256" key="5">
    <source>
        <dbReference type="ARBA" id="ARBA00023288"/>
    </source>
</evidence>
<evidence type="ECO:0000313" key="11">
    <source>
        <dbReference type="Proteomes" id="UP000182584"/>
    </source>
</evidence>
<dbReference type="Pfam" id="PF03180">
    <property type="entry name" value="Lipoprotein_9"/>
    <property type="match status" value="1"/>
</dbReference>
<comment type="subcellular location">
    <subcellularLocation>
        <location evidence="1">Membrane</location>
        <topology evidence="1">Lipid-anchor</topology>
    </subcellularLocation>
</comment>
<evidence type="ECO:0000256" key="6">
    <source>
        <dbReference type="PIRNR" id="PIRNR002854"/>
    </source>
</evidence>
<evidence type="ECO:0000256" key="7">
    <source>
        <dbReference type="PIRSR" id="PIRSR002854-1"/>
    </source>
</evidence>
<evidence type="ECO:0000256" key="3">
    <source>
        <dbReference type="ARBA" id="ARBA00023136"/>
    </source>
</evidence>
<protein>
    <recommendedName>
        <fullName evidence="6">Lipoprotein</fullName>
    </recommendedName>
</protein>
<keyword evidence="3" id="KW-0472">Membrane</keyword>
<reference evidence="10 11" key="1">
    <citation type="submission" date="2016-10" db="EMBL/GenBank/DDBJ databases">
        <authorList>
            <person name="de Groot N.N."/>
        </authorList>
    </citation>
    <scope>NUCLEOTIDE SEQUENCE [LARGE SCALE GENOMIC DNA]</scope>
    <source>
        <strain evidence="10 11">AR40</strain>
    </source>
</reference>
<dbReference type="EMBL" id="FOGJ01000006">
    <property type="protein sequence ID" value="SER49703.1"/>
    <property type="molecule type" value="Genomic_DNA"/>
</dbReference>
<dbReference type="AlphaFoldDB" id="A0A1H9PQ62"/>
<keyword evidence="5 6" id="KW-0449">Lipoprotein</keyword>
<keyword evidence="2 9" id="KW-0732">Signal</keyword>
<name>A0A1H9PQ62_BUTFI</name>
<evidence type="ECO:0000256" key="1">
    <source>
        <dbReference type="ARBA" id="ARBA00004635"/>
    </source>
</evidence>
<dbReference type="RefSeq" id="WP_074755069.1">
    <property type="nucleotide sequence ID" value="NZ_FOGJ01000006.1"/>
</dbReference>
<dbReference type="OrthoDB" id="9812878at2"/>
<evidence type="ECO:0000256" key="9">
    <source>
        <dbReference type="SAM" id="SignalP"/>
    </source>
</evidence>
<evidence type="ECO:0000256" key="8">
    <source>
        <dbReference type="SAM" id="MobiDB-lite"/>
    </source>
</evidence>
<evidence type="ECO:0000313" key="10">
    <source>
        <dbReference type="EMBL" id="SER49703.1"/>
    </source>
</evidence>
<feature type="signal peptide" evidence="9">
    <location>
        <begin position="1"/>
        <end position="18"/>
    </location>
</feature>
<gene>
    <name evidence="10" type="ORF">SAMN04487884_10694</name>
</gene>
<dbReference type="PIRSF" id="PIRSF002854">
    <property type="entry name" value="MetQ"/>
    <property type="match status" value="1"/>
</dbReference>
<sequence length="295" mass="31594">MKKKLFATLLTSVLAVSAITGCSKDASNSEPTEKTQNTEDAAKEGDGDLEVITVAATAVPHAEILESEVVTSALAAKGYKVEVTVFEDYVQPNNVVDAGEFDANYFQHITYLNDFNDQNGTSLVNAGGIHYEPFGIYGGTKKSLDEIADGDTIAIPNDTTNEARALLLLEANELIKLEDGVGLTATVNNIAENPYNLKIVEVEAAQVPHQIDSVSYAVMNGNYAMEAGFTVATDALAYEAQDSEAAEKYVNVIAVKEGNESNPGIVALVEVLKSDEVKAWIEEQYEGSVVPYEGK</sequence>
<dbReference type="Proteomes" id="UP000182584">
    <property type="component" value="Unassembled WGS sequence"/>
</dbReference>
<accession>A0A1H9PQ62</accession>
<keyword evidence="4" id="KW-0564">Palmitate</keyword>
<dbReference type="SUPFAM" id="SSF53850">
    <property type="entry name" value="Periplasmic binding protein-like II"/>
    <property type="match status" value="1"/>
</dbReference>
<dbReference type="PANTHER" id="PTHR30429:SF0">
    <property type="entry name" value="METHIONINE-BINDING LIPOPROTEIN METQ"/>
    <property type="match status" value="1"/>
</dbReference>
<feature type="lipid moiety-binding region" description="S-diacylglycerol cysteine" evidence="7">
    <location>
        <position position="22"/>
    </location>
</feature>
<feature type="compositionally biased region" description="Basic and acidic residues" evidence="8">
    <location>
        <begin position="31"/>
        <end position="46"/>
    </location>
</feature>
<comment type="similarity">
    <text evidence="6">Belongs to the nlpA lipoprotein family.</text>
</comment>
<dbReference type="Gene3D" id="3.40.190.10">
    <property type="entry name" value="Periplasmic binding protein-like II"/>
    <property type="match status" value="2"/>
</dbReference>
<dbReference type="eggNOG" id="COG1464">
    <property type="taxonomic scope" value="Bacteria"/>
</dbReference>
<evidence type="ECO:0000256" key="2">
    <source>
        <dbReference type="ARBA" id="ARBA00022729"/>
    </source>
</evidence>
<dbReference type="InterPro" id="IPR004872">
    <property type="entry name" value="Lipoprotein_NlpA"/>
</dbReference>
<dbReference type="PANTHER" id="PTHR30429">
    <property type="entry name" value="D-METHIONINE-BINDING LIPOPROTEIN METQ"/>
    <property type="match status" value="1"/>
</dbReference>
<organism evidence="10 11">
    <name type="scientific">Butyrivibrio fibrisolvens</name>
    <dbReference type="NCBI Taxonomy" id="831"/>
    <lineage>
        <taxon>Bacteria</taxon>
        <taxon>Bacillati</taxon>
        <taxon>Bacillota</taxon>
        <taxon>Clostridia</taxon>
        <taxon>Lachnospirales</taxon>
        <taxon>Lachnospiraceae</taxon>
        <taxon>Butyrivibrio</taxon>
    </lineage>
</organism>